<evidence type="ECO:0000313" key="2">
    <source>
        <dbReference type="Proteomes" id="UP000270291"/>
    </source>
</evidence>
<comment type="caution">
    <text evidence="1">The sequence shown here is derived from an EMBL/GenBank/DDBJ whole genome shotgun (WGS) entry which is preliminary data.</text>
</comment>
<sequence length="99" mass="11398">MKLSEVIAAIDEQPEAAIVFVKKVNGKVLPDSEVVLVKLPEEEEDWKTDQMASKYCPGLEYFLEVFIIQDMVDDLRGMADYQTLDQQVKRIIHYAEYDA</sequence>
<dbReference type="OrthoDB" id="981556at2"/>
<protein>
    <submittedName>
        <fullName evidence="1">Uncharacterized protein</fullName>
    </submittedName>
</protein>
<dbReference type="AlphaFoldDB" id="A0A428KAZ8"/>
<proteinExistence type="predicted"/>
<reference evidence="1 2" key="1">
    <citation type="submission" date="2018-12" db="EMBL/GenBank/DDBJ databases">
        <authorList>
            <person name="Feng G."/>
            <person name="Zhu H."/>
        </authorList>
    </citation>
    <scope>NUCLEOTIDE SEQUENCE [LARGE SCALE GENOMIC DNA]</scope>
    <source>
        <strain evidence="1 2">LMG 26000</strain>
    </source>
</reference>
<organism evidence="1 2">
    <name type="scientific">Hymenobacter perfusus</name>
    <dbReference type="NCBI Taxonomy" id="1236770"/>
    <lineage>
        <taxon>Bacteria</taxon>
        <taxon>Pseudomonadati</taxon>
        <taxon>Bacteroidota</taxon>
        <taxon>Cytophagia</taxon>
        <taxon>Cytophagales</taxon>
        <taxon>Hymenobacteraceae</taxon>
        <taxon>Hymenobacter</taxon>
    </lineage>
</organism>
<dbReference type="EMBL" id="RWIU01000003">
    <property type="protein sequence ID" value="RSK43555.1"/>
    <property type="molecule type" value="Genomic_DNA"/>
</dbReference>
<keyword evidence="2" id="KW-1185">Reference proteome</keyword>
<name>A0A428KAZ8_9BACT</name>
<gene>
    <name evidence="1" type="ORF">EI293_11745</name>
</gene>
<accession>A0A428KAZ8</accession>
<evidence type="ECO:0000313" key="1">
    <source>
        <dbReference type="EMBL" id="RSK43555.1"/>
    </source>
</evidence>
<dbReference type="RefSeq" id="WP_125437820.1">
    <property type="nucleotide sequence ID" value="NZ_RWIU01000003.1"/>
</dbReference>
<dbReference type="Proteomes" id="UP000270291">
    <property type="component" value="Unassembled WGS sequence"/>
</dbReference>